<evidence type="ECO:0000256" key="2">
    <source>
        <dbReference type="ARBA" id="ARBA00023125"/>
    </source>
</evidence>
<dbReference type="InterPro" id="IPR050807">
    <property type="entry name" value="TransReg_Diox_bact_type"/>
</dbReference>
<dbReference type="InterPro" id="IPR010982">
    <property type="entry name" value="Lambda_DNA-bd_dom_sf"/>
</dbReference>
<evidence type="ECO:0000259" key="4">
    <source>
        <dbReference type="PROSITE" id="PS50943"/>
    </source>
</evidence>
<dbReference type="SUPFAM" id="SSF47413">
    <property type="entry name" value="lambda repressor-like DNA-binding domains"/>
    <property type="match status" value="1"/>
</dbReference>
<keyword evidence="3" id="KW-0804">Transcription</keyword>
<proteinExistence type="predicted"/>
<keyword evidence="1" id="KW-0805">Transcription regulation</keyword>
<dbReference type="Proteomes" id="UP000019226">
    <property type="component" value="Plasmid pCASE2"/>
</dbReference>
<dbReference type="GeneID" id="82879008"/>
<keyword evidence="6" id="KW-1185">Reference proteome</keyword>
<keyword evidence="5" id="KW-0614">Plasmid</keyword>
<gene>
    <name evidence="5" type="ORF">CCASEI_14323</name>
</gene>
<dbReference type="PROSITE" id="PS50943">
    <property type="entry name" value="HTH_CROC1"/>
    <property type="match status" value="1"/>
</dbReference>
<evidence type="ECO:0000256" key="1">
    <source>
        <dbReference type="ARBA" id="ARBA00023015"/>
    </source>
</evidence>
<dbReference type="Gene3D" id="1.10.260.40">
    <property type="entry name" value="lambda repressor-like DNA-binding domains"/>
    <property type="match status" value="1"/>
</dbReference>
<feature type="domain" description="HTH cro/C1-type" evidence="4">
    <location>
        <begin position="15"/>
        <end position="69"/>
    </location>
</feature>
<evidence type="ECO:0000256" key="3">
    <source>
        <dbReference type="ARBA" id="ARBA00023163"/>
    </source>
</evidence>
<reference evidence="6" key="1">
    <citation type="submission" date="2013-02" db="EMBL/GenBank/DDBJ databases">
        <title>The complete genome sequence of Corynebacterium casei LMG S-19264 (=DSM 44701).</title>
        <authorList>
            <person name="Ruckert C."/>
            <person name="Albersmeier A."/>
            <person name="Kalinowski J."/>
        </authorList>
    </citation>
    <scope>NUCLEOTIDE SEQUENCE [LARGE SCALE GENOMIC DNA]</scope>
    <source>
        <strain evidence="6">LMG S-19264</strain>
        <plasmid evidence="6">pCASE2</plasmid>
    </source>
</reference>
<dbReference type="PANTHER" id="PTHR46797">
    <property type="entry name" value="HTH-TYPE TRANSCRIPTIONAL REGULATOR"/>
    <property type="match status" value="1"/>
</dbReference>
<dbReference type="EMBL" id="CP004352">
    <property type="protein sequence ID" value="AHI21387.1"/>
    <property type="molecule type" value="Genomic_DNA"/>
</dbReference>
<evidence type="ECO:0000313" key="6">
    <source>
        <dbReference type="Proteomes" id="UP000019226"/>
    </source>
</evidence>
<organism evidence="5 6">
    <name type="scientific">Corynebacterium casei LMG S-19264</name>
    <dbReference type="NCBI Taxonomy" id="1285583"/>
    <lineage>
        <taxon>Bacteria</taxon>
        <taxon>Bacillati</taxon>
        <taxon>Actinomycetota</taxon>
        <taxon>Actinomycetes</taxon>
        <taxon>Mycobacteriales</taxon>
        <taxon>Corynebacteriaceae</taxon>
        <taxon>Corynebacterium</taxon>
    </lineage>
</organism>
<evidence type="ECO:0000313" key="5">
    <source>
        <dbReference type="EMBL" id="AHI21387.1"/>
    </source>
</evidence>
<dbReference type="InterPro" id="IPR001387">
    <property type="entry name" value="Cro/C1-type_HTH"/>
</dbReference>
<geneLocation type="plasmid" evidence="5 6">
    <name>pCASE2</name>
</geneLocation>
<dbReference type="Pfam" id="PF01381">
    <property type="entry name" value="HTH_3"/>
    <property type="match status" value="1"/>
</dbReference>
<name>A0ABM5PUQ3_9CORY</name>
<dbReference type="PANTHER" id="PTHR46797:SF23">
    <property type="entry name" value="HTH-TYPE TRANSCRIPTIONAL REGULATOR SUTR"/>
    <property type="match status" value="1"/>
</dbReference>
<keyword evidence="2" id="KW-0238">DNA-binding</keyword>
<protein>
    <submittedName>
        <fullName evidence="5">Yga2B</fullName>
    </submittedName>
</protein>
<dbReference type="RefSeq" id="WP_006821242.1">
    <property type="nucleotide sequence ID" value="NZ_CP004352.1"/>
</dbReference>
<dbReference type="SMART" id="SM00530">
    <property type="entry name" value="HTH_XRE"/>
    <property type="match status" value="1"/>
</dbReference>
<sequence>MVEDQRLLQEVGNRVRSARKKKGLSQESLAHLSGLHRTYVSSIERGERNLSVLNLLTLATVLDVDAATIVASLKRAPKNNV</sequence>
<dbReference type="CDD" id="cd00093">
    <property type="entry name" value="HTH_XRE"/>
    <property type="match status" value="1"/>
</dbReference>
<accession>A0ABM5PUQ3</accession>